<keyword evidence="3" id="KW-1185">Reference proteome</keyword>
<dbReference type="AlphaFoldDB" id="A0A2A2WKT9"/>
<dbReference type="RefSeq" id="WP_095719396.1">
    <property type="nucleotide sequence ID" value="NZ_NTGA01000041.1"/>
</dbReference>
<accession>A0A2A2WKT9</accession>
<evidence type="ECO:0000313" key="2">
    <source>
        <dbReference type="EMBL" id="PAY21818.1"/>
    </source>
</evidence>
<evidence type="ECO:0000313" key="3">
    <source>
        <dbReference type="Proteomes" id="UP000218810"/>
    </source>
</evidence>
<dbReference type="OrthoDB" id="4774708at2"/>
<reference evidence="3" key="1">
    <citation type="submission" date="2017-09" db="EMBL/GenBank/DDBJ databases">
        <authorList>
            <person name="Zhang Y."/>
            <person name="Huang X."/>
            <person name="Liu J."/>
            <person name="Lu L."/>
            <person name="Peng K."/>
        </authorList>
    </citation>
    <scope>NUCLEOTIDE SEQUENCE [LARGE SCALE GENOMIC DNA]</scope>
    <source>
        <strain evidence="3">S-XJ-1</strain>
    </source>
</reference>
<sequence>MSGGDGGLFRPTHADAANSTVPGTAVPHRGEWSPRRAADIQPPAGLIAGGDYAVEATEDGYLAHWPCEHEIPVRSYDAPPGSESDLAWAVETLAFASGLPLRYAGPGAEGEREGDGPISVTYRDHPMFHTDPEIAGLGGVTVWPRGLVLRGSVTLRPDQISPVPGDAWTRSLTLHELMHAVGVDHAVAHGPEVMAERPGPHPPTILGYGDQFALRLVGCL</sequence>
<feature type="region of interest" description="Disordered" evidence="1">
    <location>
        <begin position="1"/>
        <end position="36"/>
    </location>
</feature>
<dbReference type="EMBL" id="NTGA01000041">
    <property type="protein sequence ID" value="PAY21818.1"/>
    <property type="molecule type" value="Genomic_DNA"/>
</dbReference>
<dbReference type="Proteomes" id="UP000218810">
    <property type="component" value="Unassembled WGS sequence"/>
</dbReference>
<protein>
    <submittedName>
        <fullName evidence="2">Uncharacterized protein</fullName>
    </submittedName>
</protein>
<comment type="caution">
    <text evidence="2">The sequence shown here is derived from an EMBL/GenBank/DDBJ whole genome shotgun (WGS) entry which is preliminary data.</text>
</comment>
<proteinExistence type="predicted"/>
<organism evidence="2 3">
    <name type="scientific">Dietzia natronolimnaea</name>
    <dbReference type="NCBI Taxonomy" id="161920"/>
    <lineage>
        <taxon>Bacteria</taxon>
        <taxon>Bacillati</taxon>
        <taxon>Actinomycetota</taxon>
        <taxon>Actinomycetes</taxon>
        <taxon>Mycobacteriales</taxon>
        <taxon>Dietziaceae</taxon>
        <taxon>Dietzia</taxon>
    </lineage>
</organism>
<gene>
    <name evidence="2" type="ORF">CEY15_16835</name>
</gene>
<dbReference type="SUPFAM" id="SSF55486">
    <property type="entry name" value="Metalloproteases ('zincins'), catalytic domain"/>
    <property type="match status" value="1"/>
</dbReference>
<name>A0A2A2WKT9_9ACTN</name>
<evidence type="ECO:0000256" key="1">
    <source>
        <dbReference type="SAM" id="MobiDB-lite"/>
    </source>
</evidence>